<protein>
    <recommendedName>
        <fullName evidence="3">histidine kinase</fullName>
        <ecNumber evidence="3">2.7.13.3</ecNumber>
    </recommendedName>
</protein>
<dbReference type="SMART" id="SM00304">
    <property type="entry name" value="HAMP"/>
    <property type="match status" value="1"/>
</dbReference>
<dbReference type="SUPFAM" id="SSF55874">
    <property type="entry name" value="ATPase domain of HSP90 chaperone/DNA topoisomerase II/histidine kinase"/>
    <property type="match status" value="1"/>
</dbReference>
<evidence type="ECO:0000313" key="13">
    <source>
        <dbReference type="EMBL" id="AQZ61583.1"/>
    </source>
</evidence>
<dbReference type="RefSeq" id="WP_080037713.1">
    <property type="nucleotide sequence ID" value="NZ_CP017717.1"/>
</dbReference>
<name>A0A1U9ZUF4_9ACTN</name>
<dbReference type="Gene3D" id="1.10.287.130">
    <property type="match status" value="1"/>
</dbReference>
<reference evidence="14" key="1">
    <citation type="journal article" date="2017" name="Med. Chem. Commun.">
        <title>Nonomuraea sp. ATCC 55076 harbours the largest actinomycete chromosome to date and the kistamicin biosynthetic gene cluster.</title>
        <authorList>
            <person name="Nazari B."/>
            <person name="Forneris C.C."/>
            <person name="Gibson M.I."/>
            <person name="Moon K."/>
            <person name="Schramma K.R."/>
            <person name="Seyedsayamdost M.R."/>
        </authorList>
    </citation>
    <scope>NUCLEOTIDE SEQUENCE [LARGE SCALE GENOMIC DNA]</scope>
    <source>
        <strain evidence="14">ATCC 55076</strain>
    </source>
</reference>
<accession>A0A1U9ZUF4</accession>
<dbReference type="PANTHER" id="PTHR45436">
    <property type="entry name" value="SENSOR HISTIDINE KINASE YKOH"/>
    <property type="match status" value="1"/>
</dbReference>
<dbReference type="InterPro" id="IPR004358">
    <property type="entry name" value="Sig_transdc_His_kin-like_C"/>
</dbReference>
<dbReference type="PROSITE" id="PS50109">
    <property type="entry name" value="HIS_KIN"/>
    <property type="match status" value="1"/>
</dbReference>
<evidence type="ECO:0000313" key="14">
    <source>
        <dbReference type="Proteomes" id="UP000190797"/>
    </source>
</evidence>
<dbReference type="GO" id="GO:0005886">
    <property type="term" value="C:plasma membrane"/>
    <property type="evidence" value="ECO:0007669"/>
    <property type="project" value="UniProtKB-SubCell"/>
</dbReference>
<keyword evidence="5" id="KW-0808">Transferase</keyword>
<keyword evidence="8" id="KW-1133">Transmembrane helix</keyword>
<dbReference type="GO" id="GO:0000155">
    <property type="term" value="F:phosphorelay sensor kinase activity"/>
    <property type="evidence" value="ECO:0007669"/>
    <property type="project" value="InterPro"/>
</dbReference>
<dbReference type="EMBL" id="CP017717">
    <property type="protein sequence ID" value="AQZ61583.1"/>
    <property type="molecule type" value="Genomic_DNA"/>
</dbReference>
<keyword evidence="6" id="KW-0812">Transmembrane</keyword>
<dbReference type="PROSITE" id="PS50885">
    <property type="entry name" value="HAMP"/>
    <property type="match status" value="1"/>
</dbReference>
<dbReference type="InterPro" id="IPR003660">
    <property type="entry name" value="HAMP_dom"/>
</dbReference>
<keyword evidence="4" id="KW-0597">Phosphoprotein</keyword>
<dbReference type="InterPro" id="IPR036097">
    <property type="entry name" value="HisK_dim/P_sf"/>
</dbReference>
<dbReference type="Proteomes" id="UP000190797">
    <property type="component" value="Chromosome"/>
</dbReference>
<sequence>MRYALTVGALLLAALTAVGALAVYGIRHRIRVDVTDHLHMAVVDWVSRMRPGYVPPPRPVRPTAQAMYLQLINSRGQVVAANAPIVRHVPLSTVRPAPGDGMRDFTVCPSWSKGRCFLVTALRLNAEAPDAPLRGETHYIYAAALEPVALGRRYLEVGFGAAALVASLAGAWGTAVVVGRTLRPVRAISSAMREATVKDLAMRVPVPAHDDEIAEFAHASNDYLDRLEKAVNAYRRFAALASHELRSPVTALRTQLEEALMYPGEVDAHAALAGALHSTERLEAIIDDLLAYTRVKNARPAEYQPLDLADLVEEEVAGLPGDRVPILLRADVRPVVRGSAVQLGRVLTNLLVNARRHAHGRVEVTVGQVGDQAVVVVQDDGTGIAPEDRERIFDPFVRLPEGLRLDPGGSGLGLAISRETCEAHGGSLDVEDCPVGARFVVRLPLSEPAGVLR</sequence>
<dbReference type="InterPro" id="IPR050428">
    <property type="entry name" value="TCS_sensor_his_kinase"/>
</dbReference>
<dbReference type="SMART" id="SM00387">
    <property type="entry name" value="HATPase_c"/>
    <property type="match status" value="1"/>
</dbReference>
<dbReference type="SUPFAM" id="SSF47384">
    <property type="entry name" value="Homodimeric domain of signal transducing histidine kinase"/>
    <property type="match status" value="1"/>
</dbReference>
<dbReference type="InterPro" id="IPR003594">
    <property type="entry name" value="HATPase_dom"/>
</dbReference>
<organism evidence="13 14">
    <name type="scientific">[Actinomadura] parvosata subsp. kistnae</name>
    <dbReference type="NCBI Taxonomy" id="1909395"/>
    <lineage>
        <taxon>Bacteria</taxon>
        <taxon>Bacillati</taxon>
        <taxon>Actinomycetota</taxon>
        <taxon>Actinomycetes</taxon>
        <taxon>Streptosporangiales</taxon>
        <taxon>Streptosporangiaceae</taxon>
        <taxon>Nonomuraea</taxon>
    </lineage>
</organism>
<evidence type="ECO:0000256" key="5">
    <source>
        <dbReference type="ARBA" id="ARBA00022679"/>
    </source>
</evidence>
<dbReference type="EC" id="2.7.13.3" evidence="3"/>
<gene>
    <name evidence="13" type="ORF">BKM31_08960</name>
</gene>
<evidence type="ECO:0000256" key="9">
    <source>
        <dbReference type="ARBA" id="ARBA00023012"/>
    </source>
</evidence>
<dbReference type="Gene3D" id="3.30.565.10">
    <property type="entry name" value="Histidine kinase-like ATPase, C-terminal domain"/>
    <property type="match status" value="1"/>
</dbReference>
<comment type="subcellular location">
    <subcellularLocation>
        <location evidence="2">Cell membrane</location>
    </subcellularLocation>
</comment>
<dbReference type="Pfam" id="PF00512">
    <property type="entry name" value="HisKA"/>
    <property type="match status" value="1"/>
</dbReference>
<evidence type="ECO:0000259" key="11">
    <source>
        <dbReference type="PROSITE" id="PS50109"/>
    </source>
</evidence>
<dbReference type="STRING" id="1909395.BKM31_08960"/>
<dbReference type="CDD" id="cd06225">
    <property type="entry name" value="HAMP"/>
    <property type="match status" value="1"/>
</dbReference>
<dbReference type="PANTHER" id="PTHR45436:SF5">
    <property type="entry name" value="SENSOR HISTIDINE KINASE TRCS"/>
    <property type="match status" value="1"/>
</dbReference>
<feature type="domain" description="Histidine kinase" evidence="11">
    <location>
        <begin position="240"/>
        <end position="447"/>
    </location>
</feature>
<keyword evidence="9" id="KW-0902">Two-component regulatory system</keyword>
<dbReference type="CDD" id="cd00075">
    <property type="entry name" value="HATPase"/>
    <property type="match status" value="1"/>
</dbReference>
<dbReference type="InterPro" id="IPR036890">
    <property type="entry name" value="HATPase_C_sf"/>
</dbReference>
<evidence type="ECO:0000256" key="8">
    <source>
        <dbReference type="ARBA" id="ARBA00022989"/>
    </source>
</evidence>
<keyword evidence="14" id="KW-1185">Reference proteome</keyword>
<evidence type="ECO:0000256" key="1">
    <source>
        <dbReference type="ARBA" id="ARBA00000085"/>
    </source>
</evidence>
<evidence type="ECO:0000256" key="10">
    <source>
        <dbReference type="ARBA" id="ARBA00023136"/>
    </source>
</evidence>
<dbReference type="SUPFAM" id="SSF158472">
    <property type="entry name" value="HAMP domain-like"/>
    <property type="match status" value="1"/>
</dbReference>
<dbReference type="CDD" id="cd00082">
    <property type="entry name" value="HisKA"/>
    <property type="match status" value="1"/>
</dbReference>
<dbReference type="AlphaFoldDB" id="A0A1U9ZUF4"/>
<dbReference type="InterPro" id="IPR003661">
    <property type="entry name" value="HisK_dim/P_dom"/>
</dbReference>
<dbReference type="InterPro" id="IPR005467">
    <property type="entry name" value="His_kinase_dom"/>
</dbReference>
<dbReference type="Pfam" id="PF02518">
    <property type="entry name" value="HATPase_c"/>
    <property type="match status" value="1"/>
</dbReference>
<evidence type="ECO:0000256" key="3">
    <source>
        <dbReference type="ARBA" id="ARBA00012438"/>
    </source>
</evidence>
<keyword evidence="10" id="KW-0472">Membrane</keyword>
<dbReference type="SMART" id="SM00388">
    <property type="entry name" value="HisKA"/>
    <property type="match status" value="1"/>
</dbReference>
<dbReference type="OrthoDB" id="9786919at2"/>
<dbReference type="PRINTS" id="PR00344">
    <property type="entry name" value="BCTRLSENSOR"/>
</dbReference>
<keyword evidence="7" id="KW-0418">Kinase</keyword>
<evidence type="ECO:0000256" key="6">
    <source>
        <dbReference type="ARBA" id="ARBA00022692"/>
    </source>
</evidence>
<evidence type="ECO:0000256" key="7">
    <source>
        <dbReference type="ARBA" id="ARBA00022777"/>
    </source>
</evidence>
<comment type="catalytic activity">
    <reaction evidence="1">
        <text>ATP + protein L-histidine = ADP + protein N-phospho-L-histidine.</text>
        <dbReference type="EC" id="2.7.13.3"/>
    </reaction>
</comment>
<dbReference type="KEGG" id="noa:BKM31_08960"/>
<evidence type="ECO:0000256" key="4">
    <source>
        <dbReference type="ARBA" id="ARBA00022553"/>
    </source>
</evidence>
<evidence type="ECO:0000256" key="2">
    <source>
        <dbReference type="ARBA" id="ARBA00004236"/>
    </source>
</evidence>
<feature type="domain" description="HAMP" evidence="12">
    <location>
        <begin position="179"/>
        <end position="232"/>
    </location>
</feature>
<evidence type="ECO:0000259" key="12">
    <source>
        <dbReference type="PROSITE" id="PS50885"/>
    </source>
</evidence>
<proteinExistence type="predicted"/>